<dbReference type="OrthoDB" id="3172305at2"/>
<dbReference type="CDD" id="cd04433">
    <property type="entry name" value="AFD_class_I"/>
    <property type="match status" value="1"/>
</dbReference>
<dbReference type="Proteomes" id="UP000248128">
    <property type="component" value="Unassembled WGS sequence"/>
</dbReference>
<dbReference type="Gene3D" id="3.40.50.12780">
    <property type="entry name" value="N-terminal domain of ligase-like"/>
    <property type="match status" value="1"/>
</dbReference>
<protein>
    <submittedName>
        <fullName evidence="3">Uncharacterized protein</fullName>
    </submittedName>
</protein>
<feature type="domain" description="AMP-binding enzyme C-terminal" evidence="2">
    <location>
        <begin position="437"/>
        <end position="513"/>
    </location>
</feature>
<dbReference type="InterPro" id="IPR045851">
    <property type="entry name" value="AMP-bd_C_sf"/>
</dbReference>
<dbReference type="GO" id="GO:0031956">
    <property type="term" value="F:medium-chain fatty acid-CoA ligase activity"/>
    <property type="evidence" value="ECO:0007669"/>
    <property type="project" value="TreeGrafter"/>
</dbReference>
<proteinExistence type="predicted"/>
<dbReference type="InterPro" id="IPR000873">
    <property type="entry name" value="AMP-dep_synth/lig_dom"/>
</dbReference>
<dbReference type="RefSeq" id="WP_110413080.1">
    <property type="nucleotide sequence ID" value="NZ_QGLK01000004.1"/>
</dbReference>
<name>A0A318MI62_9BIFI</name>
<dbReference type="Gene3D" id="3.30.300.30">
    <property type="match status" value="1"/>
</dbReference>
<dbReference type="InterPro" id="IPR025110">
    <property type="entry name" value="AMP-bd_C"/>
</dbReference>
<dbReference type="Pfam" id="PF00501">
    <property type="entry name" value="AMP-binding"/>
    <property type="match status" value="1"/>
</dbReference>
<evidence type="ECO:0000313" key="4">
    <source>
        <dbReference type="Proteomes" id="UP000248128"/>
    </source>
</evidence>
<dbReference type="EMBL" id="QGLK01000004">
    <property type="protein sequence ID" value="PXY88012.1"/>
    <property type="molecule type" value="Genomic_DNA"/>
</dbReference>
<dbReference type="AlphaFoldDB" id="A0A318MI62"/>
<evidence type="ECO:0000259" key="1">
    <source>
        <dbReference type="Pfam" id="PF00501"/>
    </source>
</evidence>
<feature type="domain" description="AMP-dependent synthetase/ligase" evidence="1">
    <location>
        <begin position="28"/>
        <end position="385"/>
    </location>
</feature>
<comment type="caution">
    <text evidence="3">The sequence shown here is derived from an EMBL/GenBank/DDBJ whole genome shotgun (WGS) entry which is preliminary data.</text>
</comment>
<gene>
    <name evidence="3" type="ORF">DKK74_05005</name>
</gene>
<evidence type="ECO:0000259" key="2">
    <source>
        <dbReference type="Pfam" id="PF13193"/>
    </source>
</evidence>
<dbReference type="GO" id="GO:0006631">
    <property type="term" value="P:fatty acid metabolic process"/>
    <property type="evidence" value="ECO:0007669"/>
    <property type="project" value="TreeGrafter"/>
</dbReference>
<organism evidence="3 4">
    <name type="scientific">Bifidobacterium asteroides</name>
    <dbReference type="NCBI Taxonomy" id="1684"/>
    <lineage>
        <taxon>Bacteria</taxon>
        <taxon>Bacillati</taxon>
        <taxon>Actinomycetota</taxon>
        <taxon>Actinomycetes</taxon>
        <taxon>Bifidobacteriales</taxon>
        <taxon>Bifidobacteriaceae</taxon>
        <taxon>Bifidobacterium</taxon>
    </lineage>
</organism>
<reference evidence="3 4" key="1">
    <citation type="submission" date="2018-05" db="EMBL/GenBank/DDBJ databases">
        <title>Reference genomes for bee gut microbiota database.</title>
        <authorList>
            <person name="Ellegaard K.M."/>
        </authorList>
    </citation>
    <scope>NUCLEOTIDE SEQUENCE [LARGE SCALE GENOMIC DNA]</scope>
    <source>
        <strain evidence="3 4">ESL0199</strain>
    </source>
</reference>
<evidence type="ECO:0000313" key="3">
    <source>
        <dbReference type="EMBL" id="PXY88012.1"/>
    </source>
</evidence>
<dbReference type="SUPFAM" id="SSF56801">
    <property type="entry name" value="Acetyl-CoA synthetase-like"/>
    <property type="match status" value="1"/>
</dbReference>
<dbReference type="InterPro" id="IPR042099">
    <property type="entry name" value="ANL_N_sf"/>
</dbReference>
<dbReference type="PANTHER" id="PTHR43201">
    <property type="entry name" value="ACYL-COA SYNTHETASE"/>
    <property type="match status" value="1"/>
</dbReference>
<dbReference type="Pfam" id="PF13193">
    <property type="entry name" value="AMP-binding_C"/>
    <property type="match status" value="1"/>
</dbReference>
<dbReference type="PANTHER" id="PTHR43201:SF32">
    <property type="entry name" value="2-SUCCINYLBENZOATE--COA LIGASE, CHLOROPLASTIC_PEROXISOMAL"/>
    <property type="match status" value="1"/>
</dbReference>
<accession>A0A318MI62</accession>
<sequence>MNMEAAAETDQVVSRSVLSGDSLGERWRRRCRSTPGSVFLISEERELTYAEADRMADLAISILNQCHVRRGDVVGLQMETNLTYVIMLIACFKAELLTMPLSPRLNPDEACYLVEQMKPSLLVMDHDQGPLAMACRDRAHNYSGGKVQLNQRTLFIQRRLSLSASPAESGYDSLSASNRPAAILCTSGTTSYTKGCLLSNKNILASEISFNQIYEITDKDRLILASGFYHAIGFHHGIVSTFLAGGSMVLLGRYSSQAMMELTRRYCCTYTVTVPTVVYDLLAWYRPGDPLKRVISGGAPLSQDMLGMAWKSGLPLYNIYGLTECAPFSCTTPAYYRAHEGMTTAGFPICGTKIRLVDKTGRQVREWGRSGQILVQGPTVFQGYYRNPKETHKVLTSDGWFSTGDQGHMTPDGALVMDDRLKDMVIRGGENISTGLVESYLLGHPDIAEAAVVGVDDPRLGERIGAFIVMKTGKRPLELEQVKEYLASRGVIKKFWPEVLKVRKSLPRTSSGKIKKYLLS</sequence>